<keyword evidence="2" id="KW-1185">Reference proteome</keyword>
<comment type="caution">
    <text evidence="1">The sequence shown here is derived from an EMBL/GenBank/DDBJ whole genome shotgun (WGS) entry which is preliminary data.</text>
</comment>
<protein>
    <submittedName>
        <fullName evidence="1">Uncharacterized protein</fullName>
    </submittedName>
</protein>
<dbReference type="RefSeq" id="WP_110886129.1">
    <property type="nucleotide sequence ID" value="NZ_QJSX01000004.1"/>
</dbReference>
<evidence type="ECO:0000313" key="1">
    <source>
        <dbReference type="EMBL" id="PYE55030.1"/>
    </source>
</evidence>
<reference evidence="1 2" key="1">
    <citation type="submission" date="2018-06" db="EMBL/GenBank/DDBJ databases">
        <title>Genomic Encyclopedia of Type Strains, Phase IV (KMG-IV): sequencing the most valuable type-strain genomes for metagenomic binning, comparative biology and taxonomic classification.</title>
        <authorList>
            <person name="Goeker M."/>
        </authorList>
    </citation>
    <scope>NUCLEOTIDE SEQUENCE [LARGE SCALE GENOMIC DNA]</scope>
    <source>
        <strain evidence="1 2">DSM 18048</strain>
    </source>
</reference>
<proteinExistence type="predicted"/>
<sequence length="110" mass="12686">MIRAHRFKFVPSWLLHLWQTPWPSRAKRRTPTASEAAVEHVDPLTPRLAYWRSSLDPRPVPRFFGQATSLEAAMKACEVAHGGLLAWQEVDWGHYTARSGDLVYTVRFEN</sequence>
<dbReference type="AlphaFoldDB" id="A0A318SAD5"/>
<name>A0A318SAD5_9DEIO</name>
<gene>
    <name evidence="1" type="ORF">DES52_104305</name>
</gene>
<accession>A0A318SAD5</accession>
<organism evidence="1 2">
    <name type="scientific">Deinococcus yavapaiensis KR-236</name>
    <dbReference type="NCBI Taxonomy" id="694435"/>
    <lineage>
        <taxon>Bacteria</taxon>
        <taxon>Thermotogati</taxon>
        <taxon>Deinococcota</taxon>
        <taxon>Deinococci</taxon>
        <taxon>Deinococcales</taxon>
        <taxon>Deinococcaceae</taxon>
        <taxon>Deinococcus</taxon>
    </lineage>
</organism>
<dbReference type="EMBL" id="QJSX01000004">
    <property type="protein sequence ID" value="PYE55030.1"/>
    <property type="molecule type" value="Genomic_DNA"/>
</dbReference>
<dbReference type="Proteomes" id="UP000248326">
    <property type="component" value="Unassembled WGS sequence"/>
</dbReference>
<evidence type="ECO:0000313" key="2">
    <source>
        <dbReference type="Proteomes" id="UP000248326"/>
    </source>
</evidence>